<dbReference type="InterPro" id="IPR056929">
    <property type="entry name" value="Znf_RING-like"/>
</dbReference>
<evidence type="ECO:0000313" key="3">
    <source>
        <dbReference type="EMBL" id="OQN98797.1"/>
    </source>
</evidence>
<feature type="compositionally biased region" description="Polar residues" evidence="1">
    <location>
        <begin position="336"/>
        <end position="348"/>
    </location>
</feature>
<evidence type="ECO:0000259" key="2">
    <source>
        <dbReference type="Pfam" id="PF25080"/>
    </source>
</evidence>
<feature type="non-terminal residue" evidence="3">
    <location>
        <position position="1"/>
    </location>
</feature>
<gene>
    <name evidence="3" type="ORF">B0A48_15143</name>
</gene>
<reference evidence="4" key="1">
    <citation type="submission" date="2017-03" db="EMBL/GenBank/DDBJ databases">
        <title>Genomes of endolithic fungi from Antarctica.</title>
        <authorList>
            <person name="Coleine C."/>
            <person name="Masonjones S."/>
            <person name="Stajich J.E."/>
        </authorList>
    </citation>
    <scope>NUCLEOTIDE SEQUENCE [LARGE SCALE GENOMIC DNA]</scope>
    <source>
        <strain evidence="4">CCFEE 5527</strain>
    </source>
</reference>
<dbReference type="InParanoid" id="A0A1V8SIC7"/>
<dbReference type="Pfam" id="PF25080">
    <property type="entry name" value="zf_RING-like"/>
    <property type="match status" value="1"/>
</dbReference>
<proteinExistence type="predicted"/>
<evidence type="ECO:0000256" key="1">
    <source>
        <dbReference type="SAM" id="MobiDB-lite"/>
    </source>
</evidence>
<accession>A0A1V8SIC7</accession>
<feature type="region of interest" description="Disordered" evidence="1">
    <location>
        <begin position="172"/>
        <end position="238"/>
    </location>
</feature>
<feature type="domain" description="RING zinc finger-like" evidence="2">
    <location>
        <begin position="366"/>
        <end position="413"/>
    </location>
</feature>
<protein>
    <recommendedName>
        <fullName evidence="2">RING zinc finger-like domain-containing protein</fullName>
    </recommendedName>
</protein>
<dbReference type="AlphaFoldDB" id="A0A1V8SIC7"/>
<feature type="compositionally biased region" description="Basic residues" evidence="1">
    <location>
        <begin position="187"/>
        <end position="197"/>
    </location>
</feature>
<feature type="region of interest" description="Disordered" evidence="1">
    <location>
        <begin position="322"/>
        <end position="348"/>
    </location>
</feature>
<dbReference type="STRING" id="1507870.A0A1V8SIC7"/>
<dbReference type="OrthoDB" id="5405791at2759"/>
<dbReference type="EMBL" id="NAJO01000043">
    <property type="protein sequence ID" value="OQN98797.1"/>
    <property type="molecule type" value="Genomic_DNA"/>
</dbReference>
<name>A0A1V8SIC7_9PEZI</name>
<organism evidence="3 4">
    <name type="scientific">Cryoendolithus antarcticus</name>
    <dbReference type="NCBI Taxonomy" id="1507870"/>
    <lineage>
        <taxon>Eukaryota</taxon>
        <taxon>Fungi</taxon>
        <taxon>Dikarya</taxon>
        <taxon>Ascomycota</taxon>
        <taxon>Pezizomycotina</taxon>
        <taxon>Dothideomycetes</taxon>
        <taxon>Dothideomycetidae</taxon>
        <taxon>Cladosporiales</taxon>
        <taxon>Cladosporiaceae</taxon>
        <taxon>Cryoendolithus</taxon>
    </lineage>
</organism>
<evidence type="ECO:0000313" key="4">
    <source>
        <dbReference type="Proteomes" id="UP000192596"/>
    </source>
</evidence>
<comment type="caution">
    <text evidence="3">The sequence shown here is derived from an EMBL/GenBank/DDBJ whole genome shotgun (WGS) entry which is preliminary data.</text>
</comment>
<keyword evidence="4" id="KW-1185">Reference proteome</keyword>
<feature type="compositionally biased region" description="Basic and acidic residues" evidence="1">
    <location>
        <begin position="213"/>
        <end position="228"/>
    </location>
</feature>
<sequence>AVVPQHSDPSGLSPAFNLDAGFGSSFAPGYGHILGQHDGGYYTAGDNDAAVIYSNMQAQQRSSDEYRRGSLIPAASAAAALAQLHYHRGAGADADWAGDNMGQVIFPSLQLSPTGTEADFLQNYFADQNHDMKTNHFHVDPALEEPPFMQDHNFPTSSNQDLPALMASSLAHSPTDRPMTLPSLHRSLSRSHTRPRKSSLGQQARLPRHERKRSKDLSKRLSGERRPNSSEPSAASIYGKRWEDLIDAATSATEEEGSRDLTPIPGSPYHSPQVASRTSIPPPFALGSQFQSFQASPLNRALTPPPANADLDLQQYTSADSSLSSASLHHHQDSAGSGSQFNIIQPGTMDSNNTSPMFPIQQPVQIYCAGCKRLSVLKESYACVNCICGLCPTCVQALLDNQRNGRMSGCPSCQMAYGNYKQFQLDLR</sequence>
<feature type="region of interest" description="Disordered" evidence="1">
    <location>
        <begin position="250"/>
        <end position="286"/>
    </location>
</feature>
<dbReference type="Proteomes" id="UP000192596">
    <property type="component" value="Unassembled WGS sequence"/>
</dbReference>